<comment type="similarity">
    <text evidence="1">Belongs to the Mg-chelatase subunits D/I family. ComM subfamily.</text>
</comment>
<dbReference type="PANTHER" id="PTHR32039">
    <property type="entry name" value="MAGNESIUM-CHELATASE SUBUNIT CHLI"/>
    <property type="match status" value="1"/>
</dbReference>
<name>A0A5C4U556_9CORY</name>
<dbReference type="Pfam" id="PF01078">
    <property type="entry name" value="Mg_chelatase"/>
    <property type="match status" value="1"/>
</dbReference>
<sequence>MALGRSATVALEGVEAHLVRVEAHVGAGLPGIQVVGLGDAAVKEAKHRLRSAVANVNLQWPKTKITVSLSPADVPKRGAHFDLALCLAILSAGHTEAMQRLEHTVVLGELGLDGHVRAVPGILPAALAARDAGYTHIVVPVDCAAEAALATGIEVIGVPSLTIAWAYVCGSVSIPSACPESIPRTDNPKDFADVAGQASAKKAAEVAAAGAHHMLLIGPPGSGKSMIAERMPGILPDLTQEEALEVCAVRSITGAELSLDVPFCAPHHSVKQAGLIGGGSRILPGAVTLAHRGVLFLDEASEIPSQVLDCLRTPLQDGRVVLRRGVRSTELPADFQLILAANPCACGAEDAVACTCRPQDRRRHLSNLSGPLLDRIDITAHTATSQTAFSTENESSSTIAERVLAARERAYRRWEKMGVSARANSRIPGPVLRRNAPADDVGMAALAEHVHRGTLTQRGIDRALALAWTLADLAEEPRPNLQHIFEAVSLRGSHELA</sequence>
<dbReference type="SMART" id="SM00382">
    <property type="entry name" value="AAA"/>
    <property type="match status" value="1"/>
</dbReference>
<dbReference type="Gene3D" id="3.30.230.10">
    <property type="match status" value="1"/>
</dbReference>
<dbReference type="SUPFAM" id="SSF52540">
    <property type="entry name" value="P-loop containing nucleoside triphosphate hydrolases"/>
    <property type="match status" value="1"/>
</dbReference>
<dbReference type="SUPFAM" id="SSF54211">
    <property type="entry name" value="Ribosomal protein S5 domain 2-like"/>
    <property type="match status" value="1"/>
</dbReference>
<dbReference type="InterPro" id="IPR014721">
    <property type="entry name" value="Ribsml_uS5_D2-typ_fold_subgr"/>
</dbReference>
<dbReference type="RefSeq" id="WP_139464972.1">
    <property type="nucleotide sequence ID" value="NZ_VDHJ01000003.1"/>
</dbReference>
<dbReference type="Pfam" id="PF13335">
    <property type="entry name" value="Mg_chelatase_C"/>
    <property type="match status" value="1"/>
</dbReference>
<dbReference type="InterPro" id="IPR003593">
    <property type="entry name" value="AAA+_ATPase"/>
</dbReference>
<keyword evidence="4" id="KW-1185">Reference proteome</keyword>
<feature type="domain" description="AAA+ ATPase" evidence="2">
    <location>
        <begin position="210"/>
        <end position="393"/>
    </location>
</feature>
<dbReference type="Pfam" id="PF13541">
    <property type="entry name" value="ChlI"/>
    <property type="match status" value="1"/>
</dbReference>
<dbReference type="InterPro" id="IPR045006">
    <property type="entry name" value="CHLI-like"/>
</dbReference>
<organism evidence="3 4">
    <name type="scientific">Corynebacterium tapiri</name>
    <dbReference type="NCBI Taxonomy" id="1448266"/>
    <lineage>
        <taxon>Bacteria</taxon>
        <taxon>Bacillati</taxon>
        <taxon>Actinomycetota</taxon>
        <taxon>Actinomycetes</taxon>
        <taxon>Mycobacteriales</taxon>
        <taxon>Corynebacteriaceae</taxon>
        <taxon>Corynebacterium</taxon>
    </lineage>
</organism>
<evidence type="ECO:0000313" key="4">
    <source>
        <dbReference type="Proteomes" id="UP000312032"/>
    </source>
</evidence>
<dbReference type="Proteomes" id="UP000312032">
    <property type="component" value="Unassembled WGS sequence"/>
</dbReference>
<evidence type="ECO:0000259" key="2">
    <source>
        <dbReference type="SMART" id="SM00382"/>
    </source>
</evidence>
<dbReference type="Gene3D" id="3.40.50.300">
    <property type="entry name" value="P-loop containing nucleotide triphosphate hydrolases"/>
    <property type="match status" value="1"/>
</dbReference>
<dbReference type="EMBL" id="VDHJ01000003">
    <property type="protein sequence ID" value="TNL99296.1"/>
    <property type="molecule type" value="Genomic_DNA"/>
</dbReference>
<dbReference type="PANTHER" id="PTHR32039:SF7">
    <property type="entry name" value="COMPETENCE PROTEIN COMM"/>
    <property type="match status" value="1"/>
</dbReference>
<evidence type="ECO:0000313" key="3">
    <source>
        <dbReference type="EMBL" id="TNL99296.1"/>
    </source>
</evidence>
<dbReference type="InterPro" id="IPR004482">
    <property type="entry name" value="Mg_chelat-rel"/>
</dbReference>
<dbReference type="InterPro" id="IPR027417">
    <property type="entry name" value="P-loop_NTPase"/>
</dbReference>
<dbReference type="InterPro" id="IPR000523">
    <property type="entry name" value="Mg_chelatse_chII-like_cat_dom"/>
</dbReference>
<dbReference type="OrthoDB" id="9813147at2"/>
<dbReference type="InterPro" id="IPR025158">
    <property type="entry name" value="Mg_chelat-rel_C"/>
</dbReference>
<dbReference type="AlphaFoldDB" id="A0A5C4U556"/>
<dbReference type="InterPro" id="IPR020568">
    <property type="entry name" value="Ribosomal_Su5_D2-typ_SF"/>
</dbReference>
<accession>A0A5C4U556</accession>
<dbReference type="GO" id="GO:0005524">
    <property type="term" value="F:ATP binding"/>
    <property type="evidence" value="ECO:0007669"/>
    <property type="project" value="InterPro"/>
</dbReference>
<proteinExistence type="inferred from homology"/>
<reference evidence="3 4" key="1">
    <citation type="submission" date="2019-06" db="EMBL/GenBank/DDBJ databases">
        <authorList>
            <person name="Li J."/>
        </authorList>
    </citation>
    <scope>NUCLEOTIDE SEQUENCE [LARGE SCALE GENOMIC DNA]</scope>
    <source>
        <strain evidence="3 4">LMG 28165</strain>
    </source>
</reference>
<dbReference type="NCBIfam" id="TIGR00368">
    <property type="entry name" value="YifB family Mg chelatase-like AAA ATPase"/>
    <property type="match status" value="1"/>
</dbReference>
<comment type="caution">
    <text evidence="3">The sequence shown here is derived from an EMBL/GenBank/DDBJ whole genome shotgun (WGS) entry which is preliminary data.</text>
</comment>
<evidence type="ECO:0000256" key="1">
    <source>
        <dbReference type="ARBA" id="ARBA00006354"/>
    </source>
</evidence>
<protein>
    <submittedName>
        <fullName evidence="3">YifB family Mg chelatase-like AAA ATPase</fullName>
    </submittedName>
</protein>
<gene>
    <name evidence="3" type="ORF">FHE74_02770</name>
</gene>